<proteinExistence type="predicted"/>
<keyword evidence="3" id="KW-0227">DNA damage</keyword>
<evidence type="ECO:0000313" key="7">
    <source>
        <dbReference type="EMBL" id="TBW58755.1"/>
    </source>
</evidence>
<comment type="caution">
    <text evidence="7">The sequence shown here is derived from an EMBL/GenBank/DDBJ whole genome shotgun (WGS) entry which is preliminary data.</text>
</comment>
<evidence type="ECO:0000313" key="8">
    <source>
        <dbReference type="Proteomes" id="UP000313645"/>
    </source>
</evidence>
<dbReference type="InterPro" id="IPR051912">
    <property type="entry name" value="Alkylbase_DNA_Glycosylase/TA"/>
</dbReference>
<comment type="catalytic activity">
    <reaction evidence="1">
        <text>Hydrolysis of alkylated DNA, releasing 3-methyladenine, 3-methylguanine, 7-methylguanine and 7-methyladenine.</text>
        <dbReference type="EC" id="3.2.2.21"/>
    </reaction>
</comment>
<gene>
    <name evidence="7" type="ORF">EZI54_02480</name>
</gene>
<dbReference type="EMBL" id="SJDL01000003">
    <property type="protein sequence ID" value="TBW58755.1"/>
    <property type="molecule type" value="Genomic_DNA"/>
</dbReference>
<evidence type="ECO:0000256" key="4">
    <source>
        <dbReference type="ARBA" id="ARBA00023204"/>
    </source>
</evidence>
<sequence length="304" mass="32556">MNLSDPSPIRTTIPLPAGFRANDVLAFHRRDSEQLAEQVTEQRIRKGLFWDGVPACLTLVFASASAAVELAVDGPMPQGSSARLEQMVRRMLGLTQPVEAFEVALADHPQLGPVIARNRGLRVPQTATPFEALTWAVTGQQISVSAAVSVRRRFILAAGAAHSSGLWCVPDARRVAQTGAAALQGAGLSRTKAATLRAVSEEVVAGRLALEDPLADTSAEAIGEQLNAVKGIGPWTVSYALMRGFGWMDGSLHGDVAVRRNLQALLETPEKPTEAETRAWLEPFSPWRALVAAHLWGLQSTAGY</sequence>
<feature type="domain" description="HhH-GPD" evidence="5">
    <location>
        <begin position="138"/>
        <end position="300"/>
    </location>
</feature>
<dbReference type="EC" id="3.2.2.21" evidence="2"/>
<reference evidence="7 8" key="1">
    <citation type="submission" date="2019-02" db="EMBL/GenBank/DDBJ databases">
        <title>Marinobacter halodurans sp. nov., a marine bacterium isolated from sea tidal flat.</title>
        <authorList>
            <person name="Yoo Y."/>
            <person name="Lee D.W."/>
            <person name="Kim B.S."/>
            <person name="Kim J.-J."/>
        </authorList>
    </citation>
    <scope>NUCLEOTIDE SEQUENCE [LARGE SCALE GENOMIC DNA]</scope>
    <source>
        <strain evidence="7 8">YJ-S3-2</strain>
    </source>
</reference>
<evidence type="ECO:0000259" key="6">
    <source>
        <dbReference type="SMART" id="SM01009"/>
    </source>
</evidence>
<keyword evidence="8" id="KW-1185">Reference proteome</keyword>
<dbReference type="PANTHER" id="PTHR43003:SF13">
    <property type="entry name" value="DNA-3-METHYLADENINE GLYCOSYLASE 2"/>
    <property type="match status" value="1"/>
</dbReference>
<dbReference type="InterPro" id="IPR010316">
    <property type="entry name" value="AlkA_N"/>
</dbReference>
<keyword evidence="4" id="KW-0234">DNA repair</keyword>
<feature type="domain" description="DNA-3-methyladenine glycosylase AlkA N-terminal" evidence="6">
    <location>
        <begin position="12"/>
        <end position="128"/>
    </location>
</feature>
<evidence type="ECO:0000256" key="1">
    <source>
        <dbReference type="ARBA" id="ARBA00000086"/>
    </source>
</evidence>
<evidence type="ECO:0000259" key="5">
    <source>
        <dbReference type="SMART" id="SM00478"/>
    </source>
</evidence>
<dbReference type="InterPro" id="IPR011257">
    <property type="entry name" value="DNA_glycosylase"/>
</dbReference>
<dbReference type="Pfam" id="PF00730">
    <property type="entry name" value="HhH-GPD"/>
    <property type="match status" value="1"/>
</dbReference>
<dbReference type="InterPro" id="IPR037046">
    <property type="entry name" value="AlkA_N_sf"/>
</dbReference>
<dbReference type="SUPFAM" id="SSF48150">
    <property type="entry name" value="DNA-glycosylase"/>
    <property type="match status" value="1"/>
</dbReference>
<dbReference type="PANTHER" id="PTHR43003">
    <property type="entry name" value="DNA-3-METHYLADENINE GLYCOSYLASE"/>
    <property type="match status" value="1"/>
</dbReference>
<accession>A0ABY1ZRY0</accession>
<protein>
    <recommendedName>
        <fullName evidence="2">DNA-3-methyladenine glycosylase II</fullName>
        <ecNumber evidence="2">3.2.2.21</ecNumber>
    </recommendedName>
</protein>
<dbReference type="SMART" id="SM00478">
    <property type="entry name" value="ENDO3c"/>
    <property type="match status" value="1"/>
</dbReference>
<organism evidence="7 8">
    <name type="scientific">Marinobacter halodurans</name>
    <dbReference type="NCBI Taxonomy" id="2528979"/>
    <lineage>
        <taxon>Bacteria</taxon>
        <taxon>Pseudomonadati</taxon>
        <taxon>Pseudomonadota</taxon>
        <taxon>Gammaproteobacteria</taxon>
        <taxon>Pseudomonadales</taxon>
        <taxon>Marinobacteraceae</taxon>
        <taxon>Marinobacter</taxon>
    </lineage>
</organism>
<name>A0ABY1ZRY0_9GAMM</name>
<dbReference type="Gene3D" id="1.10.340.30">
    <property type="entry name" value="Hypothetical protein, domain 2"/>
    <property type="match status" value="1"/>
</dbReference>
<dbReference type="Pfam" id="PF06029">
    <property type="entry name" value="AlkA_N"/>
    <property type="match status" value="1"/>
</dbReference>
<evidence type="ECO:0000256" key="2">
    <source>
        <dbReference type="ARBA" id="ARBA00012000"/>
    </source>
</evidence>
<dbReference type="InterPro" id="IPR003265">
    <property type="entry name" value="HhH-GPD_domain"/>
</dbReference>
<dbReference type="CDD" id="cd00056">
    <property type="entry name" value="ENDO3c"/>
    <property type="match status" value="1"/>
</dbReference>
<evidence type="ECO:0000256" key="3">
    <source>
        <dbReference type="ARBA" id="ARBA00022763"/>
    </source>
</evidence>
<dbReference type="Gene3D" id="3.30.310.20">
    <property type="entry name" value="DNA-3-methyladenine glycosylase AlkA, N-terminal domain"/>
    <property type="match status" value="1"/>
</dbReference>
<dbReference type="SMART" id="SM01009">
    <property type="entry name" value="AlkA_N"/>
    <property type="match status" value="1"/>
</dbReference>
<dbReference type="Proteomes" id="UP000313645">
    <property type="component" value="Unassembled WGS sequence"/>
</dbReference>